<accession>A0A5B7BC05</accession>
<evidence type="ECO:0008006" key="4">
    <source>
        <dbReference type="Google" id="ProtNLM"/>
    </source>
</evidence>
<dbReference type="AlphaFoldDB" id="A0A5B7BC05"/>
<dbReference type="GO" id="GO:0004523">
    <property type="term" value="F:RNA-DNA hybrid ribonuclease activity"/>
    <property type="evidence" value="ECO:0007669"/>
    <property type="project" value="InterPro"/>
</dbReference>
<gene>
    <name evidence="3" type="ORF">Din_034414</name>
</gene>
<reference evidence="3" key="1">
    <citation type="submission" date="2019-08" db="EMBL/GenBank/DDBJ databases">
        <title>Reference gene set and small RNA set construction with multiple tissues from Davidia involucrata Baill.</title>
        <authorList>
            <person name="Yang H."/>
            <person name="Zhou C."/>
            <person name="Li G."/>
            <person name="Wang J."/>
            <person name="Gao P."/>
            <person name="Wang M."/>
            <person name="Wang R."/>
            <person name="Zhao Y."/>
        </authorList>
    </citation>
    <scope>NUCLEOTIDE SEQUENCE</scope>
    <source>
        <tissue evidence="3">Mixed with DoveR01_LX</tissue>
    </source>
</reference>
<dbReference type="PANTHER" id="PTHR47074:SF11">
    <property type="entry name" value="REVERSE TRANSCRIPTASE-LIKE PROTEIN"/>
    <property type="match status" value="1"/>
</dbReference>
<dbReference type="CDD" id="cd06222">
    <property type="entry name" value="RNase_H_like"/>
    <property type="match status" value="1"/>
</dbReference>
<dbReference type="Pfam" id="PF13966">
    <property type="entry name" value="zf-RVT"/>
    <property type="match status" value="1"/>
</dbReference>
<dbReference type="EMBL" id="GHES01034414">
    <property type="protein sequence ID" value="MPA64973.1"/>
    <property type="molecule type" value="Transcribed_RNA"/>
</dbReference>
<organism evidence="3">
    <name type="scientific">Davidia involucrata</name>
    <name type="common">Dove tree</name>
    <dbReference type="NCBI Taxonomy" id="16924"/>
    <lineage>
        <taxon>Eukaryota</taxon>
        <taxon>Viridiplantae</taxon>
        <taxon>Streptophyta</taxon>
        <taxon>Embryophyta</taxon>
        <taxon>Tracheophyta</taxon>
        <taxon>Spermatophyta</taxon>
        <taxon>Magnoliopsida</taxon>
        <taxon>eudicotyledons</taxon>
        <taxon>Gunneridae</taxon>
        <taxon>Pentapetalae</taxon>
        <taxon>asterids</taxon>
        <taxon>Cornales</taxon>
        <taxon>Nyssaceae</taxon>
        <taxon>Davidia</taxon>
    </lineage>
</organism>
<name>A0A5B7BC05_DAVIN</name>
<evidence type="ECO:0000313" key="3">
    <source>
        <dbReference type="EMBL" id="MPA64973.1"/>
    </source>
</evidence>
<evidence type="ECO:0000259" key="1">
    <source>
        <dbReference type="Pfam" id="PF13456"/>
    </source>
</evidence>
<feature type="domain" description="RNase H type-1" evidence="1">
    <location>
        <begin position="178"/>
        <end position="274"/>
    </location>
</feature>
<proteinExistence type="predicted"/>
<dbReference type="InterPro" id="IPR052929">
    <property type="entry name" value="RNase_H-like_EbsB-rel"/>
</dbReference>
<evidence type="ECO:0000259" key="2">
    <source>
        <dbReference type="Pfam" id="PF13966"/>
    </source>
</evidence>
<protein>
    <recommendedName>
        <fullName evidence="4">Reverse transcriptase zinc-binding domain-containing protein</fullName>
    </recommendedName>
</protein>
<dbReference type="InterPro" id="IPR044730">
    <property type="entry name" value="RNase_H-like_dom_plant"/>
</dbReference>
<dbReference type="Pfam" id="PF13456">
    <property type="entry name" value="RVT_3"/>
    <property type="match status" value="1"/>
</dbReference>
<dbReference type="PANTHER" id="PTHR47074">
    <property type="entry name" value="BNAC02G40300D PROTEIN"/>
    <property type="match status" value="1"/>
</dbReference>
<dbReference type="Gene3D" id="3.30.420.10">
    <property type="entry name" value="Ribonuclease H-like superfamily/Ribonuclease H"/>
    <property type="match status" value="1"/>
</dbReference>
<dbReference type="GO" id="GO:0003676">
    <property type="term" value="F:nucleic acid binding"/>
    <property type="evidence" value="ECO:0007669"/>
    <property type="project" value="InterPro"/>
</dbReference>
<dbReference type="InterPro" id="IPR002156">
    <property type="entry name" value="RNaseH_domain"/>
</dbReference>
<sequence>MLEVNQIWKTIWSLGIPNKIRNFLWRASLDILPTSTKLVDHKIPASPRCRICGAKWETPLHIFVLCSWSKLIWESSEVSILTDKFFLDFRQLFEFMCKSMSVANIELWGVIFWLMWGNRNAVVHGRDGKDPLFIILFAKQYLQEYRDAQQLLMVVNPGVARVGAAIWLPPAEGFVKLNIDGILVPGEEVGGIGGVMRDYKGEVLGGFARCLSHCSSVLFVEAMAFLYGVVFVKESGISDLVVEGDNLAVVSAIANPDMDRFAVGHIIDEIKQCLVGF</sequence>
<dbReference type="InterPro" id="IPR036397">
    <property type="entry name" value="RNaseH_sf"/>
</dbReference>
<dbReference type="InterPro" id="IPR026960">
    <property type="entry name" value="RVT-Znf"/>
</dbReference>
<feature type="domain" description="Reverse transcriptase zinc-binding" evidence="2">
    <location>
        <begin position="4"/>
        <end position="73"/>
    </location>
</feature>